<proteinExistence type="predicted"/>
<evidence type="ECO:0000313" key="4">
    <source>
        <dbReference type="EMBL" id="PIZ45532.1"/>
    </source>
</evidence>
<name>A0A2M7TI25_UNCKA</name>
<sequence>MKFFNIQRLLIVSGLTFGSLFLSTNAVEAADLTVQCNLNSCTSAPLGQPLFTETNVVPGDLYLREVNVCNNANESLTFALEVSNFVDSSPSIGQVMNFKIIDAQSLMLTYGPVSLANLSQQGYILISGISANTCRDYSFVVSFENVGNEYQQKTLVFDLGFGFDAVPGITPTPTSTPALTPTPVPGSVLGEQATPTPIPTSSPESGNVLAATGIILIIPLLVGLFLILSASTVSVPFRNR</sequence>
<protein>
    <submittedName>
        <fullName evidence="4">Uncharacterized protein</fullName>
    </submittedName>
</protein>
<evidence type="ECO:0000256" key="1">
    <source>
        <dbReference type="SAM" id="MobiDB-lite"/>
    </source>
</evidence>
<feature type="compositionally biased region" description="Low complexity" evidence="1">
    <location>
        <begin position="172"/>
        <end position="181"/>
    </location>
</feature>
<feature type="signal peptide" evidence="3">
    <location>
        <begin position="1"/>
        <end position="29"/>
    </location>
</feature>
<accession>A0A2M7TI25</accession>
<comment type="caution">
    <text evidence="4">The sequence shown here is derived from an EMBL/GenBank/DDBJ whole genome shotgun (WGS) entry which is preliminary data.</text>
</comment>
<organism evidence="4 5">
    <name type="scientific">candidate division WWE3 bacterium CG_4_10_14_0_2_um_filter_41_14</name>
    <dbReference type="NCBI Taxonomy" id="1975072"/>
    <lineage>
        <taxon>Bacteria</taxon>
        <taxon>Katanobacteria</taxon>
    </lineage>
</organism>
<evidence type="ECO:0000256" key="2">
    <source>
        <dbReference type="SAM" id="Phobius"/>
    </source>
</evidence>
<feature type="region of interest" description="Disordered" evidence="1">
    <location>
        <begin position="172"/>
        <end position="203"/>
    </location>
</feature>
<dbReference type="EMBL" id="PFNL01000132">
    <property type="protein sequence ID" value="PIZ45532.1"/>
    <property type="molecule type" value="Genomic_DNA"/>
</dbReference>
<evidence type="ECO:0000256" key="3">
    <source>
        <dbReference type="SAM" id="SignalP"/>
    </source>
</evidence>
<evidence type="ECO:0000313" key="5">
    <source>
        <dbReference type="Proteomes" id="UP000228920"/>
    </source>
</evidence>
<keyword evidence="3" id="KW-0732">Signal</keyword>
<keyword evidence="2" id="KW-0812">Transmembrane</keyword>
<feature type="chain" id="PRO_5014837939" evidence="3">
    <location>
        <begin position="30"/>
        <end position="240"/>
    </location>
</feature>
<dbReference type="Proteomes" id="UP000228920">
    <property type="component" value="Unassembled WGS sequence"/>
</dbReference>
<keyword evidence="2" id="KW-0472">Membrane</keyword>
<gene>
    <name evidence="4" type="ORF">COY32_05180</name>
</gene>
<dbReference type="AlphaFoldDB" id="A0A2M7TI25"/>
<keyword evidence="2" id="KW-1133">Transmembrane helix</keyword>
<reference evidence="5" key="1">
    <citation type="submission" date="2017-09" db="EMBL/GenBank/DDBJ databases">
        <title>Depth-based differentiation of microbial function through sediment-hosted aquifers and enrichment of novel symbionts in the deep terrestrial subsurface.</title>
        <authorList>
            <person name="Probst A.J."/>
            <person name="Ladd B."/>
            <person name="Jarett J.K."/>
            <person name="Geller-Mcgrath D.E."/>
            <person name="Sieber C.M.K."/>
            <person name="Emerson J.B."/>
            <person name="Anantharaman K."/>
            <person name="Thomas B.C."/>
            <person name="Malmstrom R."/>
            <person name="Stieglmeier M."/>
            <person name="Klingl A."/>
            <person name="Woyke T."/>
            <person name="Ryan C.M."/>
            <person name="Banfield J.F."/>
        </authorList>
    </citation>
    <scope>NUCLEOTIDE SEQUENCE [LARGE SCALE GENOMIC DNA]</scope>
</reference>
<feature type="transmembrane region" description="Helical" evidence="2">
    <location>
        <begin position="208"/>
        <end position="230"/>
    </location>
</feature>